<accession>A0A1V4SUZ9</accession>
<keyword evidence="3" id="KW-0378">Hydrolase</keyword>
<dbReference type="InterPro" id="IPR013780">
    <property type="entry name" value="Glyco_hydro_b"/>
</dbReference>
<dbReference type="InterPro" id="IPR004193">
    <property type="entry name" value="Glyco_hydro_13_N"/>
</dbReference>
<dbReference type="CDD" id="cd02860">
    <property type="entry name" value="E_set_Pullulanase"/>
    <property type="match status" value="1"/>
</dbReference>
<dbReference type="InterPro" id="IPR049117">
    <property type="entry name" value="pulA_all-beta"/>
</dbReference>
<feature type="domain" description="Glycosyl hydrolase family 13 catalytic" evidence="2">
    <location>
        <begin position="153"/>
        <end position="565"/>
    </location>
</feature>
<dbReference type="InterPro" id="IPR011840">
    <property type="entry name" value="PulA_typeI"/>
</dbReference>
<evidence type="ECO:0000313" key="4">
    <source>
        <dbReference type="Proteomes" id="UP000191448"/>
    </source>
</evidence>
<evidence type="ECO:0000259" key="2">
    <source>
        <dbReference type="SMART" id="SM00642"/>
    </source>
</evidence>
<dbReference type="SMART" id="SM00642">
    <property type="entry name" value="Aamy"/>
    <property type="match status" value="1"/>
</dbReference>
<dbReference type="InterPro" id="IPR014756">
    <property type="entry name" value="Ig_E-set"/>
</dbReference>
<dbReference type="AlphaFoldDB" id="A0A1V4SUZ9"/>
<dbReference type="PANTHER" id="PTHR43002">
    <property type="entry name" value="GLYCOGEN DEBRANCHING ENZYME"/>
    <property type="match status" value="1"/>
</dbReference>
<dbReference type="InterPro" id="IPR017853">
    <property type="entry name" value="GH"/>
</dbReference>
<dbReference type="Pfam" id="PF02922">
    <property type="entry name" value="CBM_48"/>
    <property type="match status" value="1"/>
</dbReference>
<evidence type="ECO:0000256" key="1">
    <source>
        <dbReference type="ARBA" id="ARBA00008061"/>
    </source>
</evidence>
<gene>
    <name evidence="3" type="primary">pulA_1</name>
    <name evidence="3" type="ORF">CLTHE_18760</name>
</gene>
<dbReference type="GO" id="GO:0051060">
    <property type="term" value="F:pullulanase activity"/>
    <property type="evidence" value="ECO:0007669"/>
    <property type="project" value="UniProtKB-EC"/>
</dbReference>
<dbReference type="GO" id="GO:0005975">
    <property type="term" value="P:carbohydrate metabolic process"/>
    <property type="evidence" value="ECO:0007669"/>
    <property type="project" value="InterPro"/>
</dbReference>
<comment type="caution">
    <text evidence="3">The sequence shown here is derived from an EMBL/GenBank/DDBJ whole genome shotgun (WGS) entry which is preliminary data.</text>
</comment>
<dbReference type="NCBIfam" id="TIGR02104">
    <property type="entry name" value="pulA_typeI"/>
    <property type="match status" value="1"/>
</dbReference>
<dbReference type="EC" id="3.2.1.41" evidence="3"/>
<dbReference type="Gene3D" id="2.60.40.10">
    <property type="entry name" value="Immunoglobulins"/>
    <property type="match status" value="1"/>
</dbReference>
<protein>
    <submittedName>
        <fullName evidence="3">Pullulanase</fullName>
        <ecNumber evidence="3">3.2.1.41</ecNumber>
    </submittedName>
</protein>
<dbReference type="Gene3D" id="2.60.40.1180">
    <property type="entry name" value="Golgi alpha-mannosidase II"/>
    <property type="match status" value="1"/>
</dbReference>
<keyword evidence="3" id="KW-0326">Glycosidase</keyword>
<dbReference type="Pfam" id="PF00128">
    <property type="entry name" value="Alpha-amylase"/>
    <property type="match status" value="1"/>
</dbReference>
<reference evidence="3 4" key="1">
    <citation type="submission" date="2016-02" db="EMBL/GenBank/DDBJ databases">
        <title>Genome sequence of Clostridium thermobutyricum DSM 4928.</title>
        <authorList>
            <person name="Poehlein A."/>
            <person name="Daniel R."/>
        </authorList>
    </citation>
    <scope>NUCLEOTIDE SEQUENCE [LARGE SCALE GENOMIC DNA]</scope>
    <source>
        <strain evidence="3 4">DSM 4928</strain>
    </source>
</reference>
<dbReference type="CDD" id="cd11341">
    <property type="entry name" value="AmyAc_Pullulanase_LD-like"/>
    <property type="match status" value="1"/>
</dbReference>
<dbReference type="InterPro" id="IPR013783">
    <property type="entry name" value="Ig-like_fold"/>
</dbReference>
<sequence>MNIKDIYKDKKKIREIFNSSEFEERYTSDLELGAIYSKESTIFRLWTPVASEVKLVLFSKEKDNFTKIEEINMSEDNNGVWVAEKKGDLDKSYYRFKVKIDDKQNEVIDPNSKAVSANGEYSMVVNLEKTNPENWGNDVKPEFKDYTDAIIYEMHIRDFTIDENSGAEFKGKYKGVTEKGTRTKNGFKTCLDHVKDLGVTHLHLLPTFDYKSVDEKNLNVPQYNWGYDPENYNCPEGSYSTNPFDGDVRIKEFKEMVYNLHKEGLRVVMDVVYNHTYEAENSLFNKVVPYYYYREDENGDFSDASACGNETASDRSMFRKFMIDSLVYWAKEYHIDGFRFDLMGIHDIETMKLIRKALDEVDDSIIIYGEGWTGGDSPLKEEDRALKKNTVQYGELQIAAFSDDIRDAIKGDVFIDEKPGFVNGGQGFEESIKCGIVASTNHSEVNYKDVIYSDKFWANEPYQTVTYASAHDNYTLWDKLQISATDESEEEKIKMNKLVAAIVLTSQGISFIHAGEELLRTKCDENGKLIENSFKSSDLVNKLDWTRKEKYIDIFNYYKGLIKLRKNHKAFRMNSSKDINERIEFMEFEEKNLVGYTINSEGLDEFKKVLVLFNGNKEDVELELPSGTWTLVVNGKEVNELGIKNINEAKIELLGRTALVLVQK</sequence>
<dbReference type="Pfam" id="PF21653">
    <property type="entry name" value="pulA_all-beta"/>
    <property type="match status" value="1"/>
</dbReference>
<dbReference type="OrthoDB" id="9761875at2"/>
<dbReference type="SUPFAM" id="SSF81296">
    <property type="entry name" value="E set domains"/>
    <property type="match status" value="1"/>
</dbReference>
<evidence type="ECO:0000313" key="3">
    <source>
        <dbReference type="EMBL" id="OPX47313.1"/>
    </source>
</evidence>
<dbReference type="SUPFAM" id="SSF51445">
    <property type="entry name" value="(Trans)glycosidases"/>
    <property type="match status" value="1"/>
</dbReference>
<dbReference type="RefSeq" id="WP_143324057.1">
    <property type="nucleotide sequence ID" value="NZ_LTAY01000048.1"/>
</dbReference>
<name>A0A1V4SUZ9_9CLOT</name>
<proteinExistence type="inferred from homology"/>
<comment type="similarity">
    <text evidence="1">Belongs to the glycosyl hydrolase 13 family.</text>
</comment>
<organism evidence="3 4">
    <name type="scientific">Clostridium thermobutyricum DSM 4928</name>
    <dbReference type="NCBI Taxonomy" id="1121339"/>
    <lineage>
        <taxon>Bacteria</taxon>
        <taxon>Bacillati</taxon>
        <taxon>Bacillota</taxon>
        <taxon>Clostridia</taxon>
        <taxon>Eubacteriales</taxon>
        <taxon>Clostridiaceae</taxon>
        <taxon>Clostridium</taxon>
    </lineage>
</organism>
<dbReference type="EMBL" id="LTAY01000048">
    <property type="protein sequence ID" value="OPX47313.1"/>
    <property type="molecule type" value="Genomic_DNA"/>
</dbReference>
<dbReference type="Proteomes" id="UP000191448">
    <property type="component" value="Unassembled WGS sequence"/>
</dbReference>
<dbReference type="Gene3D" id="3.20.20.80">
    <property type="entry name" value="Glycosidases"/>
    <property type="match status" value="1"/>
</dbReference>
<dbReference type="InterPro" id="IPR006047">
    <property type="entry name" value="GH13_cat_dom"/>
</dbReference>